<name>A0A3P6A9Q9_BRAOL</name>
<gene>
    <name evidence="2" type="ORF">BOLC3T15356H</name>
</gene>
<keyword evidence="1" id="KW-0812">Transmembrane</keyword>
<dbReference type="EMBL" id="LR031872">
    <property type="protein sequence ID" value="VDC90466.1"/>
    <property type="molecule type" value="Genomic_DNA"/>
</dbReference>
<sequence>MAYHQKFAAYIGADFFRCGALYTHGTHEKMLSTYQKIVSLKNSSGIIVFFFIIHGFPASRIIPLDPVRQRSTSPEKALHGLDRTQYRFGVQKNQGSL</sequence>
<proteinExistence type="predicted"/>
<keyword evidence="1" id="KW-1133">Transmembrane helix</keyword>
<organism evidence="2">
    <name type="scientific">Brassica oleracea</name>
    <name type="common">Wild cabbage</name>
    <dbReference type="NCBI Taxonomy" id="3712"/>
    <lineage>
        <taxon>Eukaryota</taxon>
        <taxon>Viridiplantae</taxon>
        <taxon>Streptophyta</taxon>
        <taxon>Embryophyta</taxon>
        <taxon>Tracheophyta</taxon>
        <taxon>Spermatophyta</taxon>
        <taxon>Magnoliopsida</taxon>
        <taxon>eudicotyledons</taxon>
        <taxon>Gunneridae</taxon>
        <taxon>Pentapetalae</taxon>
        <taxon>rosids</taxon>
        <taxon>malvids</taxon>
        <taxon>Brassicales</taxon>
        <taxon>Brassicaceae</taxon>
        <taxon>Brassiceae</taxon>
        <taxon>Brassica</taxon>
    </lineage>
</organism>
<dbReference type="AlphaFoldDB" id="A0A3P6A9Q9"/>
<evidence type="ECO:0000256" key="1">
    <source>
        <dbReference type="SAM" id="Phobius"/>
    </source>
</evidence>
<keyword evidence="1" id="KW-0472">Membrane</keyword>
<protein>
    <submittedName>
        <fullName evidence="2">Uncharacterized protein</fullName>
    </submittedName>
</protein>
<feature type="transmembrane region" description="Helical" evidence="1">
    <location>
        <begin position="45"/>
        <end position="62"/>
    </location>
</feature>
<evidence type="ECO:0000313" key="2">
    <source>
        <dbReference type="EMBL" id="VDC90466.1"/>
    </source>
</evidence>
<reference evidence="2" key="1">
    <citation type="submission" date="2018-11" db="EMBL/GenBank/DDBJ databases">
        <authorList>
            <consortium name="Genoscope - CEA"/>
            <person name="William W."/>
        </authorList>
    </citation>
    <scope>NUCLEOTIDE SEQUENCE</scope>
</reference>
<accession>A0A3P6A9Q9</accession>